<proteinExistence type="predicted"/>
<dbReference type="EMBL" id="JAFCMP010000414">
    <property type="protein sequence ID" value="KAG5180069.1"/>
    <property type="molecule type" value="Genomic_DNA"/>
</dbReference>
<comment type="caution">
    <text evidence="2">The sequence shown here is derived from an EMBL/GenBank/DDBJ whole genome shotgun (WGS) entry which is preliminary data.</text>
</comment>
<sequence>MGSAYSRNQQTIDKDFSSNPNDIGRWDHYHVRMLHEAFIRNGCGFSLDKQEFSALLCEALPAAKNKAQQLWSIYADGKEDAIYPVELCFCLLLQCRGQSRQVHADALTPLTPAPPLSYHIIHRDKAGALFDLVDLSSTAAVTPQELSLLCTLLARAVAAVVADAAAPLKSRPHDSDSLTPSVTAAVDVPALVADAFRSAGNDAAGAAKLPRDAWLAWVTCLPGCELDADVELEAAAHALGMAPGRWRRTRAWHEA</sequence>
<evidence type="ECO:0000313" key="1">
    <source>
        <dbReference type="EMBL" id="KAG5179022.1"/>
    </source>
</evidence>
<protein>
    <submittedName>
        <fullName evidence="2">Uncharacterized protein</fullName>
    </submittedName>
</protein>
<name>A0A836CBX7_9STRA</name>
<organism evidence="2 3">
    <name type="scientific">Tribonema minus</name>
    <dbReference type="NCBI Taxonomy" id="303371"/>
    <lineage>
        <taxon>Eukaryota</taxon>
        <taxon>Sar</taxon>
        <taxon>Stramenopiles</taxon>
        <taxon>Ochrophyta</taxon>
        <taxon>PX clade</taxon>
        <taxon>Xanthophyceae</taxon>
        <taxon>Tribonematales</taxon>
        <taxon>Tribonemataceae</taxon>
        <taxon>Tribonema</taxon>
    </lineage>
</organism>
<reference evidence="2" key="1">
    <citation type="submission" date="2021-02" db="EMBL/GenBank/DDBJ databases">
        <title>First Annotated Genome of the Yellow-green Alga Tribonema minus.</title>
        <authorList>
            <person name="Mahan K.M."/>
        </authorList>
    </citation>
    <scope>NUCLEOTIDE SEQUENCE</scope>
    <source>
        <strain evidence="2">UTEX B ZZ1240</strain>
    </source>
</reference>
<accession>A0A836CBX7</accession>
<keyword evidence="3" id="KW-1185">Reference proteome</keyword>
<evidence type="ECO:0000313" key="3">
    <source>
        <dbReference type="Proteomes" id="UP000664859"/>
    </source>
</evidence>
<gene>
    <name evidence="1" type="ORF">JKP88DRAFT_247664</name>
    <name evidence="2" type="ORF">JKP88DRAFT_256211</name>
</gene>
<dbReference type="AlphaFoldDB" id="A0A836CBX7"/>
<dbReference type="EMBL" id="JAFCMP010000501">
    <property type="protein sequence ID" value="KAG5179022.1"/>
    <property type="molecule type" value="Genomic_DNA"/>
</dbReference>
<evidence type="ECO:0000313" key="2">
    <source>
        <dbReference type="EMBL" id="KAG5180069.1"/>
    </source>
</evidence>
<dbReference type="Proteomes" id="UP000664859">
    <property type="component" value="Unassembled WGS sequence"/>
</dbReference>